<reference evidence="2" key="2">
    <citation type="submission" date="2020-09" db="EMBL/GenBank/DDBJ databases">
        <authorList>
            <person name="Sun Q."/>
            <person name="Zhou Y."/>
        </authorList>
    </citation>
    <scope>NUCLEOTIDE SEQUENCE</scope>
    <source>
        <strain evidence="2">CGMCC 1.15493</strain>
    </source>
</reference>
<dbReference type="Pfam" id="PF03928">
    <property type="entry name" value="HbpS-like"/>
    <property type="match status" value="1"/>
</dbReference>
<comment type="caution">
    <text evidence="2">The sequence shown here is derived from an EMBL/GenBank/DDBJ whole genome shotgun (WGS) entry which is preliminary data.</text>
</comment>
<evidence type="ECO:0000256" key="1">
    <source>
        <dbReference type="SAM" id="SignalP"/>
    </source>
</evidence>
<sequence>MPAKFLIVAVALAATSTGSVAQDKPSVNDGVIQQNTISLMLSNSLASAALDACSAIGQRAVVAIIDRGGNLVALQRGDNVGPHNTIAAQRKAFTALSTKSVTADLTEKARNDPASQNLNTVSELLLLGGGVPIVVDGEVIGAVGVAGAGGSANDESCAKQGVEKALTGLGPK</sequence>
<dbReference type="SUPFAM" id="SSF143744">
    <property type="entry name" value="GlcG-like"/>
    <property type="match status" value="1"/>
</dbReference>
<proteinExistence type="predicted"/>
<evidence type="ECO:0000313" key="2">
    <source>
        <dbReference type="EMBL" id="GGD37262.1"/>
    </source>
</evidence>
<protein>
    <recommendedName>
        <fullName evidence="4">Heme-binding protein</fullName>
    </recommendedName>
</protein>
<dbReference type="PANTHER" id="PTHR34309">
    <property type="entry name" value="SLR1406 PROTEIN"/>
    <property type="match status" value="1"/>
</dbReference>
<dbReference type="PANTHER" id="PTHR34309:SF10">
    <property type="entry name" value="SLR1406 PROTEIN"/>
    <property type="match status" value="1"/>
</dbReference>
<dbReference type="EMBL" id="BMJJ01000014">
    <property type="protein sequence ID" value="GGD37262.1"/>
    <property type="molecule type" value="Genomic_DNA"/>
</dbReference>
<gene>
    <name evidence="2" type="ORF">GCM10011335_45100</name>
</gene>
<dbReference type="InterPro" id="IPR052517">
    <property type="entry name" value="GlcG_carb_metab_protein"/>
</dbReference>
<evidence type="ECO:0000313" key="3">
    <source>
        <dbReference type="Proteomes" id="UP000613160"/>
    </source>
</evidence>
<reference evidence="2" key="1">
    <citation type="journal article" date="2014" name="Int. J. Syst. Evol. Microbiol.">
        <title>Complete genome sequence of Corynebacterium casei LMG S-19264T (=DSM 44701T), isolated from a smear-ripened cheese.</title>
        <authorList>
            <consortium name="US DOE Joint Genome Institute (JGI-PGF)"/>
            <person name="Walter F."/>
            <person name="Albersmeier A."/>
            <person name="Kalinowski J."/>
            <person name="Ruckert C."/>
        </authorList>
    </citation>
    <scope>NUCLEOTIDE SEQUENCE</scope>
    <source>
        <strain evidence="2">CGMCC 1.15493</strain>
    </source>
</reference>
<dbReference type="Gene3D" id="3.30.450.150">
    <property type="entry name" value="Haem-degrading domain"/>
    <property type="match status" value="1"/>
</dbReference>
<dbReference type="InterPro" id="IPR038084">
    <property type="entry name" value="PduO/GlcC-like_sf"/>
</dbReference>
<dbReference type="InterPro" id="IPR005624">
    <property type="entry name" value="PduO/GlcC-like"/>
</dbReference>
<organism evidence="2 3">
    <name type="scientific">Aureimonas glaciei</name>
    <dbReference type="NCBI Taxonomy" id="1776957"/>
    <lineage>
        <taxon>Bacteria</taxon>
        <taxon>Pseudomonadati</taxon>
        <taxon>Pseudomonadota</taxon>
        <taxon>Alphaproteobacteria</taxon>
        <taxon>Hyphomicrobiales</taxon>
        <taxon>Aurantimonadaceae</taxon>
        <taxon>Aureimonas</taxon>
    </lineage>
</organism>
<evidence type="ECO:0008006" key="4">
    <source>
        <dbReference type="Google" id="ProtNLM"/>
    </source>
</evidence>
<keyword evidence="1" id="KW-0732">Signal</keyword>
<name>A0A916YBG3_9HYPH</name>
<keyword evidence="3" id="KW-1185">Reference proteome</keyword>
<dbReference type="AlphaFoldDB" id="A0A916YBG3"/>
<feature type="chain" id="PRO_5037985548" description="Heme-binding protein" evidence="1">
    <location>
        <begin position="22"/>
        <end position="172"/>
    </location>
</feature>
<dbReference type="Proteomes" id="UP000613160">
    <property type="component" value="Unassembled WGS sequence"/>
</dbReference>
<accession>A0A916YBG3</accession>
<feature type="signal peptide" evidence="1">
    <location>
        <begin position="1"/>
        <end position="21"/>
    </location>
</feature>